<organism evidence="2 4">
    <name type="scientific">Mesotoga infera</name>
    <dbReference type="NCBI Taxonomy" id="1236046"/>
    <lineage>
        <taxon>Bacteria</taxon>
        <taxon>Thermotogati</taxon>
        <taxon>Thermotogota</taxon>
        <taxon>Thermotogae</taxon>
        <taxon>Kosmotogales</taxon>
        <taxon>Kosmotogaceae</taxon>
        <taxon>Mesotoga</taxon>
    </lineage>
</organism>
<dbReference type="Pfam" id="PF13646">
    <property type="entry name" value="HEAT_2"/>
    <property type="match status" value="1"/>
</dbReference>
<gene>
    <name evidence="1" type="ORF">DIT26_04170</name>
    <name evidence="2" type="ORF">XD86_0185</name>
    <name evidence="3" type="ORF">XE02_0497</name>
</gene>
<dbReference type="InterPro" id="IPR016024">
    <property type="entry name" value="ARM-type_fold"/>
</dbReference>
<dbReference type="EMBL" id="DQBS01000103">
    <property type="protein sequence ID" value="HCO69770.1"/>
    <property type="molecule type" value="Genomic_DNA"/>
</dbReference>
<dbReference type="InterPro" id="IPR011989">
    <property type="entry name" value="ARM-like"/>
</dbReference>
<evidence type="ECO:0008006" key="7">
    <source>
        <dbReference type="Google" id="ProtNLM"/>
    </source>
</evidence>
<dbReference type="Gene3D" id="1.25.10.10">
    <property type="entry name" value="Leucine-rich Repeat Variant"/>
    <property type="match status" value="1"/>
</dbReference>
<dbReference type="AlphaFoldDB" id="A0A101H2G8"/>
<dbReference type="PATRIC" id="fig|1236046.5.peg.1738"/>
<dbReference type="SUPFAM" id="SSF48371">
    <property type="entry name" value="ARM repeat"/>
    <property type="match status" value="1"/>
</dbReference>
<reference evidence="1 6" key="3">
    <citation type="journal article" date="2018" name="Nat. Biotechnol.">
        <title>A standardized bacterial taxonomy based on genome phylogeny substantially revises the tree of life.</title>
        <authorList>
            <person name="Parks D.H."/>
            <person name="Chuvochina M."/>
            <person name="Waite D.W."/>
            <person name="Rinke C."/>
            <person name="Skarshewski A."/>
            <person name="Chaumeil P.A."/>
            <person name="Hugenholtz P."/>
        </authorList>
    </citation>
    <scope>NUCLEOTIDE SEQUENCE [LARGE SCALE GENOMIC DNA]</scope>
    <source>
        <strain evidence="1">UBA9905</strain>
    </source>
</reference>
<comment type="caution">
    <text evidence="2">The sequence shown here is derived from an EMBL/GenBank/DDBJ whole genome shotgun (WGS) entry which is preliminary data.</text>
</comment>
<dbReference type="EMBL" id="LGGW01000030">
    <property type="protein sequence ID" value="KUK90530.1"/>
    <property type="molecule type" value="Genomic_DNA"/>
</dbReference>
<evidence type="ECO:0000313" key="3">
    <source>
        <dbReference type="EMBL" id="KUK90530.1"/>
    </source>
</evidence>
<accession>A0A101H2G8</accession>
<proteinExistence type="predicted"/>
<evidence type="ECO:0000313" key="6">
    <source>
        <dbReference type="Proteomes" id="UP000264215"/>
    </source>
</evidence>
<dbReference type="Proteomes" id="UP000054260">
    <property type="component" value="Unassembled WGS sequence"/>
</dbReference>
<dbReference type="EMBL" id="LGGH01000013">
    <property type="protein sequence ID" value="KUK68445.1"/>
    <property type="molecule type" value="Genomic_DNA"/>
</dbReference>
<dbReference type="Proteomes" id="UP000055014">
    <property type="component" value="Unassembled WGS sequence"/>
</dbReference>
<name>A0A101H2G8_9BACT</name>
<sequence length="205" mass="23303">MNREELINRIIEEKGTEAVPVLLELLVSEDSETAQICFEALLQMGEPVVPLLLEKMRSKEIDPVSRLYLADLAGEIGDRRAVSYLYEMLRDYSDERSQIVIYEALARLGEGENVVDVLVLLLDENSDSELRDQVIMALSSTNSSVALKALARLYGDKMTDKSTKAFVLESIHSILSKRHELKNHLLSLHNGKEIAERLYQWQKEN</sequence>
<evidence type="ECO:0000313" key="1">
    <source>
        <dbReference type="EMBL" id="HCO69770.1"/>
    </source>
</evidence>
<evidence type="ECO:0000313" key="5">
    <source>
        <dbReference type="Proteomes" id="UP000055014"/>
    </source>
</evidence>
<evidence type="ECO:0000313" key="2">
    <source>
        <dbReference type="EMBL" id="KUK68445.1"/>
    </source>
</evidence>
<reference evidence="2" key="1">
    <citation type="journal article" date="2015" name="MBio">
        <title>Genome-resolved metagenomic analysis reveals roles for candidate phyla and other microbial community members in biogeochemical transformations in oil reservoirs.</title>
        <authorList>
            <person name="Hu P."/>
            <person name="Tom L."/>
            <person name="Singh A."/>
            <person name="Thomas B.C."/>
            <person name="Baker B.J."/>
            <person name="Piceno Y.M."/>
            <person name="Andersen G.L."/>
            <person name="Banfield J.F."/>
        </authorList>
    </citation>
    <scope>NUCLEOTIDE SEQUENCE [LARGE SCALE GENOMIC DNA]</scope>
    <source>
        <strain evidence="2">46_47</strain>
        <strain evidence="3">46_70</strain>
    </source>
</reference>
<protein>
    <recommendedName>
        <fullName evidence="7">HEAT repeat domain-containing protein</fullName>
    </recommendedName>
</protein>
<dbReference type="Proteomes" id="UP000264215">
    <property type="component" value="Unassembled WGS sequence"/>
</dbReference>
<reference evidence="4 5" key="2">
    <citation type="journal article" date="2015" name="MBio">
        <title>Genome-Resolved Metagenomic Analysis Reveals Roles for Candidate Phyla and Other Microbial Community Members in Biogeochemical Transformations in Oil Reservoirs.</title>
        <authorList>
            <person name="Hu P."/>
            <person name="Tom L."/>
            <person name="Singh A."/>
            <person name="Thomas B.C."/>
            <person name="Baker B.J."/>
            <person name="Piceno Y.M."/>
            <person name="Andersen G.L."/>
            <person name="Banfield J.F."/>
        </authorList>
    </citation>
    <scope>NUCLEOTIDE SEQUENCE [LARGE SCALE GENOMIC DNA]</scope>
</reference>
<evidence type="ECO:0000313" key="4">
    <source>
        <dbReference type="Proteomes" id="UP000054260"/>
    </source>
</evidence>